<evidence type="ECO:0000313" key="1">
    <source>
        <dbReference type="EMBL" id="KAA3474776.1"/>
    </source>
</evidence>
<keyword evidence="1" id="KW-0269">Exonuclease</keyword>
<keyword evidence="1" id="KW-0378">Hydrolase</keyword>
<keyword evidence="2" id="KW-1185">Reference proteome</keyword>
<keyword evidence="1" id="KW-0255">Endonuclease</keyword>
<dbReference type="GO" id="GO:0004527">
    <property type="term" value="F:exonuclease activity"/>
    <property type="evidence" value="ECO:0007669"/>
    <property type="project" value="UniProtKB-KW"/>
</dbReference>
<sequence length="143" mass="16619">MNVVANWFKARFIVGRNITDNIIIVPEVIHSMISKQKNRNWMALKIDLEKAYDRINWEFIDVLWNEVQTQKFKLRVSNLRTNLGVPLFHERVTNSSLRFVVDTGSSNEGKKMAMVSWNFICQPRSCGGLGLRQMRDQNTSFGL</sequence>
<dbReference type="OrthoDB" id="1002228at2759"/>
<gene>
    <name evidence="1" type="ORF">EPI10_025036</name>
</gene>
<reference evidence="2" key="1">
    <citation type="journal article" date="2019" name="Plant Biotechnol. J.">
        <title>Genome sequencing of the Australian wild diploid species Gossypium australe highlights disease resistance and delayed gland morphogenesis.</title>
        <authorList>
            <person name="Cai Y."/>
            <person name="Cai X."/>
            <person name="Wang Q."/>
            <person name="Wang P."/>
            <person name="Zhang Y."/>
            <person name="Cai C."/>
            <person name="Xu Y."/>
            <person name="Wang K."/>
            <person name="Zhou Z."/>
            <person name="Wang C."/>
            <person name="Geng S."/>
            <person name="Li B."/>
            <person name="Dong Q."/>
            <person name="Hou Y."/>
            <person name="Wang H."/>
            <person name="Ai P."/>
            <person name="Liu Z."/>
            <person name="Yi F."/>
            <person name="Sun M."/>
            <person name="An G."/>
            <person name="Cheng J."/>
            <person name="Zhang Y."/>
            <person name="Shi Q."/>
            <person name="Xie Y."/>
            <person name="Shi X."/>
            <person name="Chang Y."/>
            <person name="Huang F."/>
            <person name="Chen Y."/>
            <person name="Hong S."/>
            <person name="Mi L."/>
            <person name="Sun Q."/>
            <person name="Zhang L."/>
            <person name="Zhou B."/>
            <person name="Peng R."/>
            <person name="Zhang X."/>
            <person name="Liu F."/>
        </authorList>
    </citation>
    <scope>NUCLEOTIDE SEQUENCE [LARGE SCALE GENOMIC DNA]</scope>
    <source>
        <strain evidence="2">cv. PA1801</strain>
    </source>
</reference>
<accession>A0A5B6W0G0</accession>
<name>A0A5B6W0G0_9ROSI</name>
<keyword evidence="1" id="KW-0540">Nuclease</keyword>
<dbReference type="Proteomes" id="UP000325315">
    <property type="component" value="Unassembled WGS sequence"/>
</dbReference>
<evidence type="ECO:0000313" key="2">
    <source>
        <dbReference type="Proteomes" id="UP000325315"/>
    </source>
</evidence>
<comment type="caution">
    <text evidence="1">The sequence shown here is derived from an EMBL/GenBank/DDBJ whole genome shotgun (WGS) entry which is preliminary data.</text>
</comment>
<proteinExistence type="predicted"/>
<dbReference type="EMBL" id="SMMG02000005">
    <property type="protein sequence ID" value="KAA3474776.1"/>
    <property type="molecule type" value="Genomic_DNA"/>
</dbReference>
<protein>
    <submittedName>
        <fullName evidence="1">Endonuclease/exonuclease/phosphatase family protein</fullName>
    </submittedName>
</protein>
<dbReference type="GO" id="GO:0004519">
    <property type="term" value="F:endonuclease activity"/>
    <property type="evidence" value="ECO:0007669"/>
    <property type="project" value="UniProtKB-KW"/>
</dbReference>
<organism evidence="1 2">
    <name type="scientific">Gossypium australe</name>
    <dbReference type="NCBI Taxonomy" id="47621"/>
    <lineage>
        <taxon>Eukaryota</taxon>
        <taxon>Viridiplantae</taxon>
        <taxon>Streptophyta</taxon>
        <taxon>Embryophyta</taxon>
        <taxon>Tracheophyta</taxon>
        <taxon>Spermatophyta</taxon>
        <taxon>Magnoliopsida</taxon>
        <taxon>eudicotyledons</taxon>
        <taxon>Gunneridae</taxon>
        <taxon>Pentapetalae</taxon>
        <taxon>rosids</taxon>
        <taxon>malvids</taxon>
        <taxon>Malvales</taxon>
        <taxon>Malvaceae</taxon>
        <taxon>Malvoideae</taxon>
        <taxon>Gossypium</taxon>
    </lineage>
</organism>
<dbReference type="AlphaFoldDB" id="A0A5B6W0G0"/>